<evidence type="ECO:0000313" key="5">
    <source>
        <dbReference type="Proteomes" id="UP001241092"/>
    </source>
</evidence>
<sequence length="225" mass="24362">MDGERRAGRKLAMALVALLALSGCAPQHRDTDGPEVDVLGSMMASESEINAIMGSTTIRPKTALRAPMKNDNYEPLSRPECIVVIGNAMDWVYRDSGYDQFREVQLADDADDVEVDQAIATFDSPKAANALVARTVDIWTRCGGDTLTFSYDGGETQEARIMATPSVVDGINLTHDQPVDPEDRLTHRAILAVNNIVVDLRVSGYAIDDAKTVQLAKAIASRNAL</sequence>
<reference evidence="2" key="2">
    <citation type="submission" date="2020-02" db="EMBL/GenBank/DDBJ databases">
        <authorList>
            <person name="Matsumoto Y."/>
            <person name="Motooka D."/>
            <person name="Nakamura S."/>
        </authorList>
    </citation>
    <scope>NUCLEOTIDE SEQUENCE</scope>
    <source>
        <strain evidence="2">JCM 12375</strain>
    </source>
</reference>
<reference evidence="2 4" key="1">
    <citation type="journal article" date="2019" name="Emerg. Microbes Infect.">
        <title>Comprehensive subspecies identification of 175 nontuberculous mycobacteria species based on 7547 genomic profiles.</title>
        <authorList>
            <person name="Matsumoto Y."/>
            <person name="Kinjo T."/>
            <person name="Motooka D."/>
            <person name="Nabeya D."/>
            <person name="Jung N."/>
            <person name="Uechi K."/>
            <person name="Horii T."/>
            <person name="Iida T."/>
            <person name="Fujita J."/>
            <person name="Nakamura S."/>
        </authorList>
    </citation>
    <scope>NUCLEOTIDE SEQUENCE [LARGE SCALE GENOMIC DNA]</scope>
    <source>
        <strain evidence="2 4">JCM 12375</strain>
    </source>
</reference>
<dbReference type="AlphaFoldDB" id="A0AAI8TWD1"/>
<dbReference type="EMBL" id="AP027452">
    <property type="protein sequence ID" value="BDY29737.1"/>
    <property type="molecule type" value="Genomic_DNA"/>
</dbReference>
<evidence type="ECO:0000313" key="2">
    <source>
        <dbReference type="EMBL" id="BBX34793.1"/>
    </source>
</evidence>
<reference evidence="3" key="3">
    <citation type="submission" date="2023-03" db="EMBL/GenBank/DDBJ databases">
        <title>Draft genome sequence of a Mycolicibacterium mageritense strain H4_3_1 isolated from a hybrid biological-inorganic system reactor.</title>
        <authorList>
            <person name="Feng X."/>
            <person name="Kazama D."/>
            <person name="Sato K."/>
            <person name="Kobayashi H."/>
        </authorList>
    </citation>
    <scope>NUCLEOTIDE SEQUENCE</scope>
    <source>
        <strain evidence="3">H4_3_1</strain>
    </source>
</reference>
<gene>
    <name evidence="3" type="ORF">hbim_03677</name>
    <name evidence="2" type="ORF">MMAGJ_40750</name>
</gene>
<dbReference type="Pfam" id="PF14032">
    <property type="entry name" value="PknH_C"/>
    <property type="match status" value="1"/>
</dbReference>
<evidence type="ECO:0000259" key="1">
    <source>
        <dbReference type="Pfam" id="PF14032"/>
    </source>
</evidence>
<protein>
    <submittedName>
        <fullName evidence="2">Sensor domain-containing protein</fullName>
    </submittedName>
</protein>
<name>A0AAI8TWD1_MYCME</name>
<dbReference type="RefSeq" id="WP_036429351.1">
    <property type="nucleotide sequence ID" value="NZ_AP022567.1"/>
</dbReference>
<evidence type="ECO:0000313" key="4">
    <source>
        <dbReference type="Proteomes" id="UP000465622"/>
    </source>
</evidence>
<accession>A0AAI8TWD1</accession>
<evidence type="ECO:0000313" key="3">
    <source>
        <dbReference type="EMBL" id="BDY29737.1"/>
    </source>
</evidence>
<organism evidence="3 5">
    <name type="scientific">Mycolicibacterium mageritense</name>
    <name type="common">Mycobacterium mageritense</name>
    <dbReference type="NCBI Taxonomy" id="53462"/>
    <lineage>
        <taxon>Bacteria</taxon>
        <taxon>Bacillati</taxon>
        <taxon>Actinomycetota</taxon>
        <taxon>Actinomycetes</taxon>
        <taxon>Mycobacteriales</taxon>
        <taxon>Mycobacteriaceae</taxon>
        <taxon>Mycolicibacterium</taxon>
    </lineage>
</organism>
<dbReference type="EMBL" id="AP022567">
    <property type="protein sequence ID" value="BBX34793.1"/>
    <property type="molecule type" value="Genomic_DNA"/>
</dbReference>
<dbReference type="PROSITE" id="PS51257">
    <property type="entry name" value="PROKAR_LIPOPROTEIN"/>
    <property type="match status" value="1"/>
</dbReference>
<dbReference type="Proteomes" id="UP000465622">
    <property type="component" value="Chromosome"/>
</dbReference>
<dbReference type="InterPro" id="IPR026954">
    <property type="entry name" value="PknH-like_Extracell"/>
</dbReference>
<feature type="domain" description="PknH-like extracellular" evidence="1">
    <location>
        <begin position="35"/>
        <end position="222"/>
    </location>
</feature>
<dbReference type="InterPro" id="IPR038232">
    <property type="entry name" value="PknH-like_Extracell_sf"/>
</dbReference>
<dbReference type="Gene3D" id="3.40.1000.70">
    <property type="entry name" value="PknH-like extracellular domain"/>
    <property type="match status" value="1"/>
</dbReference>
<proteinExistence type="predicted"/>
<keyword evidence="4" id="KW-1185">Reference proteome</keyword>
<dbReference type="Proteomes" id="UP001241092">
    <property type="component" value="Chromosome"/>
</dbReference>